<accession>A0A7C8JNJ6</accession>
<dbReference type="Proteomes" id="UP000480548">
    <property type="component" value="Unassembled WGS sequence"/>
</dbReference>
<proteinExistence type="inferred from homology"/>
<keyword evidence="3" id="KW-0560">Oxidoreductase</keyword>
<evidence type="ECO:0000313" key="5">
    <source>
        <dbReference type="EMBL" id="KAF3129317.1"/>
    </source>
</evidence>
<dbReference type="PANTHER" id="PTHR24320">
    <property type="entry name" value="RETINOL DEHYDROGENASE"/>
    <property type="match status" value="1"/>
</dbReference>
<evidence type="ECO:0000313" key="6">
    <source>
        <dbReference type="Proteomes" id="UP000480548"/>
    </source>
</evidence>
<organism evidence="5 6">
    <name type="scientific">Orbilia oligospora</name>
    <name type="common">Nematode-trapping fungus</name>
    <name type="synonym">Arthrobotrys oligospora</name>
    <dbReference type="NCBI Taxonomy" id="2813651"/>
    <lineage>
        <taxon>Eukaryota</taxon>
        <taxon>Fungi</taxon>
        <taxon>Dikarya</taxon>
        <taxon>Ascomycota</taxon>
        <taxon>Pezizomycotina</taxon>
        <taxon>Orbiliomycetes</taxon>
        <taxon>Orbiliales</taxon>
        <taxon>Orbiliaceae</taxon>
        <taxon>Orbilia</taxon>
    </lineage>
</organism>
<sequence>MPECRCMNTVHVYSLYSGERANPRTIVLLNTNTERTMFGSSSTFDPNKDIPNLKGNVIIVTGGNVGLGLETIRQLAKHNPAHIYLAARSAEKAGAAIKQLKADNPNAAPISFLNLDLSSFDSIKAAAKTIQDSESRLDILVNNAGIMMVDEGLTKEGYEIQFGTNHLGPALFTQLLQPILSKTATINPETRVVNVSSASERVAPSDIYKFDEFKTTSPERHTTARYSTSKIANIHYTLALAERSKDVKYITVHPGMVATNLHHASAGFFLKAFLNAAIYFATPVDKGALSQIWAATSPEAKNGGCYAPTGVIWKRSKASQNYDLQEQLWNWTQKELKAHL</sequence>
<comment type="caution">
    <text evidence="5">The sequence shown here is derived from an EMBL/GenBank/DDBJ whole genome shotgun (WGS) entry which is preliminary data.</text>
</comment>
<keyword evidence="2" id="KW-0521">NADP</keyword>
<dbReference type="PRINTS" id="PR00080">
    <property type="entry name" value="SDRFAMILY"/>
</dbReference>
<evidence type="ECO:0000256" key="1">
    <source>
        <dbReference type="ARBA" id="ARBA00006484"/>
    </source>
</evidence>
<gene>
    <name evidence="5" type="ORF">TWF703_008940</name>
</gene>
<evidence type="ECO:0000256" key="2">
    <source>
        <dbReference type="ARBA" id="ARBA00022857"/>
    </source>
</evidence>
<evidence type="ECO:0000256" key="4">
    <source>
        <dbReference type="RuleBase" id="RU000363"/>
    </source>
</evidence>
<protein>
    <submittedName>
        <fullName evidence="5">Uncharacterized protein</fullName>
    </submittedName>
</protein>
<dbReference type="InterPro" id="IPR002347">
    <property type="entry name" value="SDR_fam"/>
</dbReference>
<dbReference type="PRINTS" id="PR00081">
    <property type="entry name" value="GDHRDH"/>
</dbReference>
<dbReference type="SUPFAM" id="SSF51735">
    <property type="entry name" value="NAD(P)-binding Rossmann-fold domains"/>
    <property type="match status" value="1"/>
</dbReference>
<dbReference type="GO" id="GO:0016491">
    <property type="term" value="F:oxidoreductase activity"/>
    <property type="evidence" value="ECO:0007669"/>
    <property type="project" value="UniProtKB-KW"/>
</dbReference>
<name>A0A7C8JNJ6_ORBOL</name>
<dbReference type="PANTHER" id="PTHR24320:SF282">
    <property type="entry name" value="WW DOMAIN-CONTAINING OXIDOREDUCTASE"/>
    <property type="match status" value="1"/>
</dbReference>
<dbReference type="EMBL" id="WIQZ01000063">
    <property type="protein sequence ID" value="KAF3129317.1"/>
    <property type="molecule type" value="Genomic_DNA"/>
</dbReference>
<dbReference type="AlphaFoldDB" id="A0A7C8JNJ6"/>
<comment type="similarity">
    <text evidence="1 4">Belongs to the short-chain dehydrogenases/reductases (SDR) family.</text>
</comment>
<dbReference type="InterPro" id="IPR036291">
    <property type="entry name" value="NAD(P)-bd_dom_sf"/>
</dbReference>
<evidence type="ECO:0000256" key="3">
    <source>
        <dbReference type="ARBA" id="ARBA00023002"/>
    </source>
</evidence>
<dbReference type="Pfam" id="PF00106">
    <property type="entry name" value="adh_short"/>
    <property type="match status" value="1"/>
</dbReference>
<reference evidence="5 6" key="1">
    <citation type="submission" date="2019-06" db="EMBL/GenBank/DDBJ databases">
        <authorList>
            <person name="Palmer J.M."/>
        </authorList>
    </citation>
    <scope>NUCLEOTIDE SEQUENCE [LARGE SCALE GENOMIC DNA]</scope>
    <source>
        <strain evidence="5 6">TWF703</strain>
    </source>
</reference>
<dbReference type="Gene3D" id="3.40.50.720">
    <property type="entry name" value="NAD(P)-binding Rossmann-like Domain"/>
    <property type="match status" value="1"/>
</dbReference>